<dbReference type="Gene3D" id="2.40.30.10">
    <property type="entry name" value="Translation factors"/>
    <property type="match status" value="1"/>
</dbReference>
<dbReference type="PRINTS" id="PR00315">
    <property type="entry name" value="ELONGATNFCT"/>
</dbReference>
<keyword evidence="2" id="KW-0547">Nucleotide-binding</keyword>
<dbReference type="AlphaFoldDB" id="A0A7V3ZSR5"/>
<dbReference type="InterPro" id="IPR031157">
    <property type="entry name" value="G_TR_CS"/>
</dbReference>
<dbReference type="NCBIfam" id="TIGR00484">
    <property type="entry name" value="EF-G"/>
    <property type="match status" value="1"/>
</dbReference>
<dbReference type="Gene3D" id="3.40.50.300">
    <property type="entry name" value="P-loop containing nucleotide triphosphate hydrolases"/>
    <property type="match status" value="1"/>
</dbReference>
<dbReference type="FunFam" id="3.30.70.240:FF:000001">
    <property type="entry name" value="Elongation factor G"/>
    <property type="match status" value="1"/>
</dbReference>
<dbReference type="FunFam" id="3.30.70.870:FF:000001">
    <property type="entry name" value="Elongation factor G"/>
    <property type="match status" value="1"/>
</dbReference>
<evidence type="ECO:0000256" key="3">
    <source>
        <dbReference type="ARBA" id="ARBA00022768"/>
    </source>
</evidence>
<dbReference type="FunFam" id="3.40.50.300:FF:000029">
    <property type="entry name" value="Elongation factor G"/>
    <property type="match status" value="1"/>
</dbReference>
<dbReference type="InterPro" id="IPR009000">
    <property type="entry name" value="Transl_B-barrel_sf"/>
</dbReference>
<dbReference type="Pfam" id="PF00009">
    <property type="entry name" value="GTP_EFTU"/>
    <property type="match status" value="1"/>
</dbReference>
<dbReference type="PANTHER" id="PTHR43261">
    <property type="entry name" value="TRANSLATION ELONGATION FACTOR G-RELATED"/>
    <property type="match status" value="1"/>
</dbReference>
<keyword evidence="3 8" id="KW-0251">Elongation factor</keyword>
<dbReference type="SMART" id="SM00838">
    <property type="entry name" value="EFG_C"/>
    <property type="match status" value="1"/>
</dbReference>
<dbReference type="SUPFAM" id="SSF50447">
    <property type="entry name" value="Translation proteins"/>
    <property type="match status" value="1"/>
</dbReference>
<keyword evidence="5" id="KW-0342">GTP-binding</keyword>
<dbReference type="Gene3D" id="3.30.70.240">
    <property type="match status" value="1"/>
</dbReference>
<dbReference type="SUPFAM" id="SSF54211">
    <property type="entry name" value="Ribosomal protein S5 domain 2-like"/>
    <property type="match status" value="1"/>
</dbReference>
<evidence type="ECO:0000256" key="2">
    <source>
        <dbReference type="ARBA" id="ARBA00022741"/>
    </source>
</evidence>
<dbReference type="InterPro" id="IPR041095">
    <property type="entry name" value="EFG_II"/>
</dbReference>
<dbReference type="GO" id="GO:0032790">
    <property type="term" value="P:ribosome disassembly"/>
    <property type="evidence" value="ECO:0007669"/>
    <property type="project" value="TreeGrafter"/>
</dbReference>
<reference evidence="8" key="1">
    <citation type="journal article" date="2020" name="mSystems">
        <title>Genome- and Community-Level Interaction Insights into Carbon Utilization and Element Cycling Functions of Hydrothermarchaeota in Hydrothermal Sediment.</title>
        <authorList>
            <person name="Zhou Z."/>
            <person name="Liu Y."/>
            <person name="Xu W."/>
            <person name="Pan J."/>
            <person name="Luo Z.H."/>
            <person name="Li M."/>
        </authorList>
    </citation>
    <scope>NUCLEOTIDE SEQUENCE [LARGE SCALE GENOMIC DNA]</scope>
    <source>
        <strain evidence="8">SpSt-695</strain>
    </source>
</reference>
<dbReference type="InterPro" id="IPR009022">
    <property type="entry name" value="EFG_III"/>
</dbReference>
<dbReference type="InterPro" id="IPR005225">
    <property type="entry name" value="Small_GTP-bd"/>
</dbReference>
<dbReference type="InterPro" id="IPR005517">
    <property type="entry name" value="Transl_elong_EFG/EF2_IV"/>
</dbReference>
<dbReference type="PROSITE" id="PS51722">
    <property type="entry name" value="G_TR_2"/>
    <property type="match status" value="1"/>
</dbReference>
<dbReference type="InterPro" id="IPR014721">
    <property type="entry name" value="Ribsml_uS5_D2-typ_fold_subgr"/>
</dbReference>
<dbReference type="CDD" id="cd01886">
    <property type="entry name" value="EF-G"/>
    <property type="match status" value="1"/>
</dbReference>
<dbReference type="SUPFAM" id="SSF54980">
    <property type="entry name" value="EF-G C-terminal domain-like"/>
    <property type="match status" value="2"/>
</dbReference>
<dbReference type="InterPro" id="IPR053905">
    <property type="entry name" value="EF-G-like_DII"/>
</dbReference>
<evidence type="ECO:0000313" key="8">
    <source>
        <dbReference type="EMBL" id="HGK53449.1"/>
    </source>
</evidence>
<proteinExistence type="inferred from homology"/>
<evidence type="ECO:0000259" key="7">
    <source>
        <dbReference type="PROSITE" id="PS51722"/>
    </source>
</evidence>
<dbReference type="CDD" id="cd04088">
    <property type="entry name" value="EFG_mtEFG_II"/>
    <property type="match status" value="1"/>
</dbReference>
<dbReference type="SMART" id="SM00889">
    <property type="entry name" value="EFG_IV"/>
    <property type="match status" value="1"/>
</dbReference>
<comment type="similarity">
    <text evidence="1">Belongs to the TRAFAC class translation factor GTPase superfamily. Classic translation factor GTPase family. EF-G/EF-2 subfamily.</text>
</comment>
<dbReference type="NCBIfam" id="TIGR00231">
    <property type="entry name" value="small_GTP"/>
    <property type="match status" value="1"/>
</dbReference>
<dbReference type="Gene3D" id="3.30.230.10">
    <property type="match status" value="1"/>
</dbReference>
<evidence type="ECO:0000256" key="6">
    <source>
        <dbReference type="NCBIfam" id="TIGR00484"/>
    </source>
</evidence>
<dbReference type="CDD" id="cd16262">
    <property type="entry name" value="EFG_III"/>
    <property type="match status" value="1"/>
</dbReference>
<dbReference type="PROSITE" id="PS00301">
    <property type="entry name" value="G_TR_1"/>
    <property type="match status" value="1"/>
</dbReference>
<dbReference type="EMBL" id="DTDP01000011">
    <property type="protein sequence ID" value="HGK53449.1"/>
    <property type="molecule type" value="Genomic_DNA"/>
</dbReference>
<dbReference type="Pfam" id="PF03764">
    <property type="entry name" value="EFG_IV"/>
    <property type="match status" value="1"/>
</dbReference>
<dbReference type="SUPFAM" id="SSF52540">
    <property type="entry name" value="P-loop containing nucleoside triphosphate hydrolases"/>
    <property type="match status" value="1"/>
</dbReference>
<dbReference type="InterPro" id="IPR000795">
    <property type="entry name" value="T_Tr_GTP-bd_dom"/>
</dbReference>
<dbReference type="InterPro" id="IPR027417">
    <property type="entry name" value="P-loop_NTPase"/>
</dbReference>
<dbReference type="InterPro" id="IPR020568">
    <property type="entry name" value="Ribosomal_Su5_D2-typ_SF"/>
</dbReference>
<evidence type="ECO:0000256" key="4">
    <source>
        <dbReference type="ARBA" id="ARBA00022917"/>
    </source>
</evidence>
<dbReference type="GO" id="GO:0005525">
    <property type="term" value="F:GTP binding"/>
    <property type="evidence" value="ECO:0007669"/>
    <property type="project" value="UniProtKB-UniRule"/>
</dbReference>
<dbReference type="PANTHER" id="PTHR43261:SF1">
    <property type="entry name" value="RIBOSOME-RELEASING FACTOR 2, MITOCHONDRIAL"/>
    <property type="match status" value="1"/>
</dbReference>
<dbReference type="InterPro" id="IPR004540">
    <property type="entry name" value="Transl_elong_EFG/EF2"/>
</dbReference>
<evidence type="ECO:0000256" key="1">
    <source>
        <dbReference type="ARBA" id="ARBA00005870"/>
    </source>
</evidence>
<sequence length="681" mass="77526">MVIMDKSRIRNIGFAAHIDAGKTTTTERILYYTGKIHRIGEVDEGTATMDYLEEEKKRGITIWSAATTCYWKDYRINIIDTPGHVDFTAEVERSLRVLDGLVVLFCGVGGVEPQSETIWRQSEKFNVPKIVFINKMDRVGADCFRVLREIREKFSVNALLMQLPIGMETEFKGVIDLITSKKFIWDIDELGEKYREENVKGEEIEKWREEIFLSLGEIDERIAESYLENKELKIEDIRKAIRKGVIENKIVPVFIGAALKNKGIQPLIDAICYYLPSPLDRGNLIGKNPITQEVVERKPLDEEPFSGVVFKIQMDRKLYKLLYVRIYSGKIRQGDKVMNPRTNEIFRIQRIYLLHANKRNALEEASAGEIVGIVGAKEVKTGDTLCSVDSPVIYEEMLFPEPLVSIAVEPKKISDLPKLEESLNFVFEEDPTFRVKKDEESGQFILSGIGELQLEVILERIKREFNVEFKSGKPQVAYRETISLPSEGYCKFLRKIHEVHHFGEVLLSVFPNPKKGNYINIPDKIEPEFKEIIKDAVNTVLLFGPVAGYPVTDVRIEFKKISQGTNVTPLGLGNATQEALRDALSKANPILLEPIVRVEISVPTEFLGNVVSDLGARNASLRKIVRISDVLQRVSAEIPLREIFGYATILRSLTQGRGNFWMEISHFAPVPEEVKKKIMIF</sequence>
<dbReference type="CDD" id="cd03713">
    <property type="entry name" value="EFG_mtEFG_C"/>
    <property type="match status" value="1"/>
</dbReference>
<dbReference type="GO" id="GO:0003924">
    <property type="term" value="F:GTPase activity"/>
    <property type="evidence" value="ECO:0007669"/>
    <property type="project" value="InterPro"/>
</dbReference>
<feature type="domain" description="Tr-type G" evidence="7">
    <location>
        <begin position="7"/>
        <end position="279"/>
    </location>
</feature>
<evidence type="ECO:0000256" key="5">
    <source>
        <dbReference type="ARBA" id="ARBA00023134"/>
    </source>
</evidence>
<comment type="caution">
    <text evidence="8">The sequence shown here is derived from an EMBL/GenBank/DDBJ whole genome shotgun (WGS) entry which is preliminary data.</text>
</comment>
<name>A0A7V3ZSR5_UNCW3</name>
<keyword evidence="4" id="KW-0648">Protein biosynthesis</keyword>
<gene>
    <name evidence="8" type="primary">fusA</name>
    <name evidence="8" type="ORF">ENU72_00285</name>
</gene>
<protein>
    <recommendedName>
        <fullName evidence="6">Elongation factor G</fullName>
    </recommendedName>
</protein>
<organism evidence="8">
    <name type="scientific">candidate division WOR-3 bacterium</name>
    <dbReference type="NCBI Taxonomy" id="2052148"/>
    <lineage>
        <taxon>Bacteria</taxon>
        <taxon>Bacteria division WOR-3</taxon>
    </lineage>
</organism>
<accession>A0A7V3ZSR5</accession>
<dbReference type="Pfam" id="PF22042">
    <property type="entry name" value="EF-G_D2"/>
    <property type="match status" value="1"/>
</dbReference>
<dbReference type="Gene3D" id="3.30.70.870">
    <property type="entry name" value="Elongation Factor G (Translational Gtpase), domain 3"/>
    <property type="match status" value="1"/>
</dbReference>
<dbReference type="InterPro" id="IPR000640">
    <property type="entry name" value="EFG_V-like"/>
</dbReference>
<dbReference type="Pfam" id="PF14492">
    <property type="entry name" value="EFG_III"/>
    <property type="match status" value="1"/>
</dbReference>
<dbReference type="InterPro" id="IPR035647">
    <property type="entry name" value="EFG_III/V"/>
</dbReference>
<dbReference type="Pfam" id="PF00679">
    <property type="entry name" value="EFG_C"/>
    <property type="match status" value="1"/>
</dbReference>
<dbReference type="GO" id="GO:0003746">
    <property type="term" value="F:translation elongation factor activity"/>
    <property type="evidence" value="ECO:0007669"/>
    <property type="project" value="UniProtKB-UniRule"/>
</dbReference>
<dbReference type="InterPro" id="IPR035649">
    <property type="entry name" value="EFG_V"/>
</dbReference>